<dbReference type="InterPro" id="IPR004942">
    <property type="entry name" value="Roadblock/LAMTOR2_dom"/>
</dbReference>
<evidence type="ECO:0000256" key="1">
    <source>
        <dbReference type="ARBA" id="ARBA00007191"/>
    </source>
</evidence>
<evidence type="ECO:0000313" key="4">
    <source>
        <dbReference type="EMBL" id="KAK4649533.1"/>
    </source>
</evidence>
<dbReference type="RefSeq" id="XP_062738508.1">
    <property type="nucleotide sequence ID" value="XM_062875263.1"/>
</dbReference>
<dbReference type="Proteomes" id="UP001322138">
    <property type="component" value="Unassembled WGS sequence"/>
</dbReference>
<feature type="domain" description="Roadblock/LAMTOR2" evidence="3">
    <location>
        <begin position="16"/>
        <end position="137"/>
    </location>
</feature>
<sequence>MKTMADNSEMTDFEYISKNFDRLLGKPGVKAILVLDRETGNVLKTGGNTDLFRKESSESSKPSISNDAPSDGAAEPSTADGEGVVELATLVWNYVDVTEQFVQDLNKEDTARLQRLRTATQELVIITDPKFILAVAHDKPNSG</sequence>
<name>A0ABR0G1B5_9PEZI</name>
<dbReference type="Gene3D" id="3.30.450.30">
    <property type="entry name" value="Dynein light chain 2a, cytoplasmic"/>
    <property type="match status" value="1"/>
</dbReference>
<accession>A0ABR0G1B5</accession>
<dbReference type="GeneID" id="87894745"/>
<dbReference type="SMART" id="SM00960">
    <property type="entry name" value="Robl_LC7"/>
    <property type="match status" value="1"/>
</dbReference>
<evidence type="ECO:0000256" key="2">
    <source>
        <dbReference type="SAM" id="MobiDB-lite"/>
    </source>
</evidence>
<comment type="caution">
    <text evidence="4">The sequence shown here is derived from an EMBL/GenBank/DDBJ whole genome shotgun (WGS) entry which is preliminary data.</text>
</comment>
<evidence type="ECO:0000259" key="3">
    <source>
        <dbReference type="SMART" id="SM00960"/>
    </source>
</evidence>
<proteinExistence type="inferred from homology"/>
<keyword evidence="5" id="KW-1185">Reference proteome</keyword>
<dbReference type="EMBL" id="JAFFGZ010000001">
    <property type="protein sequence ID" value="KAK4649533.1"/>
    <property type="molecule type" value="Genomic_DNA"/>
</dbReference>
<protein>
    <recommendedName>
        <fullName evidence="3">Roadblock/LAMTOR2 domain-containing protein</fullName>
    </recommendedName>
</protein>
<feature type="region of interest" description="Disordered" evidence="2">
    <location>
        <begin position="45"/>
        <end position="80"/>
    </location>
</feature>
<comment type="similarity">
    <text evidence="1">Belongs to the GAMAD family.</text>
</comment>
<evidence type="ECO:0000313" key="5">
    <source>
        <dbReference type="Proteomes" id="UP001322138"/>
    </source>
</evidence>
<reference evidence="4 5" key="1">
    <citation type="journal article" date="2023" name="bioRxiv">
        <title>High-quality genome assemblies of four members of thePodospora anserinaspecies complex.</title>
        <authorList>
            <person name="Ament-Velasquez S.L."/>
            <person name="Vogan A.A."/>
            <person name="Wallerman O."/>
            <person name="Hartmann F."/>
            <person name="Gautier V."/>
            <person name="Silar P."/>
            <person name="Giraud T."/>
            <person name="Johannesson H."/>
        </authorList>
    </citation>
    <scope>NUCLEOTIDE SEQUENCE [LARGE SCALE GENOMIC DNA]</scope>
    <source>
        <strain evidence="4 5">CBS 112042</strain>
    </source>
</reference>
<gene>
    <name evidence="4" type="ORF">QC761_119810</name>
</gene>
<organism evidence="4 5">
    <name type="scientific">Podospora bellae-mahoneyi</name>
    <dbReference type="NCBI Taxonomy" id="2093777"/>
    <lineage>
        <taxon>Eukaryota</taxon>
        <taxon>Fungi</taxon>
        <taxon>Dikarya</taxon>
        <taxon>Ascomycota</taxon>
        <taxon>Pezizomycotina</taxon>
        <taxon>Sordariomycetes</taxon>
        <taxon>Sordariomycetidae</taxon>
        <taxon>Sordariales</taxon>
        <taxon>Podosporaceae</taxon>
        <taxon>Podospora</taxon>
    </lineage>
</organism>
<dbReference type="SUPFAM" id="SSF103196">
    <property type="entry name" value="Roadblock/LC7 domain"/>
    <property type="match status" value="1"/>
</dbReference>